<keyword evidence="2 3" id="KW-0501">Molybdenum cofactor biosynthesis</keyword>
<evidence type="ECO:0000256" key="3">
    <source>
        <dbReference type="HAMAP-Rule" id="MF_01224"/>
    </source>
</evidence>
<keyword evidence="3" id="KW-0456">Lyase</keyword>
<feature type="binding site" evidence="3">
    <location>
        <begin position="102"/>
        <end position="103"/>
    </location>
    <ligand>
        <name>substrate</name>
    </ligand>
</feature>
<protein>
    <recommendedName>
        <fullName evidence="3">Probable cyclic pyranopterin monophosphate synthase</fullName>
        <ecNumber evidence="3">4.6.1.17</ecNumber>
    </recommendedName>
    <alternativeName>
        <fullName evidence="3">Molybdenum cofactor biosynthesis protein C</fullName>
    </alternativeName>
</protein>
<dbReference type="GeneID" id="41717569"/>
<dbReference type="InterPro" id="IPR023047">
    <property type="entry name" value="Mo_CF_biosynth-C_arc"/>
</dbReference>
<comment type="function">
    <text evidence="3">Catalyzes the conversion of (8S)-3',8-cyclo-7,8-dihydroguanosine 5'-triphosphate to cyclic pyranopterin monophosphate (cPMP).</text>
</comment>
<evidence type="ECO:0000256" key="1">
    <source>
        <dbReference type="ARBA" id="ARBA00005046"/>
    </source>
</evidence>
<dbReference type="HAMAP" id="MF_01224_A">
    <property type="entry name" value="MoaC_A"/>
    <property type="match status" value="1"/>
</dbReference>
<feature type="active site" evidence="3">
    <location>
        <position position="117"/>
    </location>
</feature>
<comment type="similarity">
    <text evidence="3">Belongs to the MoaC family.</text>
</comment>
<dbReference type="EC" id="4.6.1.17" evidence="3"/>
<dbReference type="GO" id="GO:0061799">
    <property type="term" value="F:cyclic pyranopterin monophosphate synthase activity"/>
    <property type="evidence" value="ECO:0007669"/>
    <property type="project" value="UniProtKB-UniRule"/>
</dbReference>
<feature type="binding site" evidence="3">
    <location>
        <begin position="66"/>
        <end position="68"/>
    </location>
    <ligand>
        <name>substrate</name>
    </ligand>
</feature>
<proteinExistence type="inferred from homology"/>
<accession>A0A510E3R3</accession>
<dbReference type="InterPro" id="IPR023045">
    <property type="entry name" value="MoaC"/>
</dbReference>
<evidence type="ECO:0000256" key="2">
    <source>
        <dbReference type="ARBA" id="ARBA00023150"/>
    </source>
</evidence>
<dbReference type="GO" id="GO:0006777">
    <property type="term" value="P:Mo-molybdopterin cofactor biosynthetic process"/>
    <property type="evidence" value="ECO:0007669"/>
    <property type="project" value="UniProtKB-UniRule"/>
</dbReference>
<evidence type="ECO:0000259" key="4">
    <source>
        <dbReference type="Pfam" id="PF01967"/>
    </source>
</evidence>
<dbReference type="GO" id="GO:0061798">
    <property type="term" value="F:GTP 3',8'-cyclase activity"/>
    <property type="evidence" value="ECO:0007669"/>
    <property type="project" value="TreeGrafter"/>
</dbReference>
<evidence type="ECO:0000313" key="6">
    <source>
        <dbReference type="Proteomes" id="UP000325030"/>
    </source>
</evidence>
<sequence>MAETKMVDISQKKEVRREAIAKGRIRLRRSTIELIRNNQVEKGDVVNVSKTAGILAVKRTADLIPMCHPIPLEHVDVELNIGDDFVEVTCEVLAHYKTGVEMEALTGVSVALLTVWDMVKKYEKDSEGQYPETKIEDIEVVKKVKSSS</sequence>
<dbReference type="Proteomes" id="UP000325030">
    <property type="component" value="Chromosome"/>
</dbReference>
<comment type="catalytic activity">
    <reaction evidence="3">
        <text>(8S)-3',8-cyclo-7,8-dihydroguanosine 5'-triphosphate = cyclic pyranopterin phosphate + diphosphate</text>
        <dbReference type="Rhea" id="RHEA:49580"/>
        <dbReference type="ChEBI" id="CHEBI:33019"/>
        <dbReference type="ChEBI" id="CHEBI:59648"/>
        <dbReference type="ChEBI" id="CHEBI:131766"/>
        <dbReference type="EC" id="4.6.1.17"/>
    </reaction>
</comment>
<dbReference type="UniPathway" id="UPA00344"/>
<dbReference type="NCBIfam" id="TIGR00581">
    <property type="entry name" value="moaC"/>
    <property type="match status" value="1"/>
</dbReference>
<dbReference type="Pfam" id="PF01967">
    <property type="entry name" value="MoaC"/>
    <property type="match status" value="1"/>
</dbReference>
<dbReference type="InterPro" id="IPR036522">
    <property type="entry name" value="MoaC_sf"/>
</dbReference>
<dbReference type="PANTHER" id="PTHR22960">
    <property type="entry name" value="MOLYBDOPTERIN COFACTOR SYNTHESIS PROTEIN A"/>
    <property type="match status" value="1"/>
</dbReference>
<feature type="domain" description="Molybdopterin cofactor biosynthesis C (MoaC)" evidence="4">
    <location>
        <begin position="6"/>
        <end position="144"/>
    </location>
</feature>
<reference evidence="6" key="1">
    <citation type="submission" date="2018-09" db="EMBL/GenBank/DDBJ databases">
        <title>Complete Genome Sequencing of Sulfolobus sp. JCM 16834.</title>
        <authorList>
            <person name="Kato S."/>
            <person name="Itoh T."/>
            <person name="Ohkuma M."/>
        </authorList>
    </citation>
    <scope>NUCLEOTIDE SEQUENCE [LARGE SCALE GENOMIC DNA]</scope>
    <source>
        <strain evidence="6">IC-007</strain>
    </source>
</reference>
<comment type="pathway">
    <text evidence="1 3">Cofactor biosynthesis; molybdopterin biosynthesis.</text>
</comment>
<dbReference type="AlphaFoldDB" id="A0A510E3R3"/>
<dbReference type="CDD" id="cd01419">
    <property type="entry name" value="MoaC_A"/>
    <property type="match status" value="1"/>
</dbReference>
<comment type="subunit">
    <text evidence="3">Homohexamer; trimer of dimers.</text>
</comment>
<dbReference type="PANTHER" id="PTHR22960:SF0">
    <property type="entry name" value="MOLYBDENUM COFACTOR BIOSYNTHESIS PROTEIN 1"/>
    <property type="match status" value="1"/>
</dbReference>
<evidence type="ECO:0000313" key="5">
    <source>
        <dbReference type="EMBL" id="BBG26708.1"/>
    </source>
</evidence>
<dbReference type="RefSeq" id="WP_149564802.1">
    <property type="nucleotide sequence ID" value="NZ_AP018930.1"/>
</dbReference>
<dbReference type="NCBIfam" id="NF008999">
    <property type="entry name" value="PRK12343.1"/>
    <property type="match status" value="1"/>
</dbReference>
<dbReference type="EMBL" id="AP018930">
    <property type="protein sequence ID" value="BBG26708.1"/>
    <property type="molecule type" value="Genomic_DNA"/>
</dbReference>
<dbReference type="InterPro" id="IPR002820">
    <property type="entry name" value="Mopterin_CF_biosynth-C_dom"/>
</dbReference>
<name>A0A510E3R3_9CREN</name>
<dbReference type="InterPro" id="IPR050105">
    <property type="entry name" value="MoCo_biosynth_MoaA/MoaC"/>
</dbReference>
<organism evidence="5 6">
    <name type="scientific">Sulfuracidifex tepidarius</name>
    <dbReference type="NCBI Taxonomy" id="1294262"/>
    <lineage>
        <taxon>Archaea</taxon>
        <taxon>Thermoproteota</taxon>
        <taxon>Thermoprotei</taxon>
        <taxon>Sulfolobales</taxon>
        <taxon>Sulfolobaceae</taxon>
        <taxon>Sulfuracidifex</taxon>
    </lineage>
</organism>
<dbReference type="SUPFAM" id="SSF55040">
    <property type="entry name" value="Molybdenum cofactor biosynthesis protein C, MoaC"/>
    <property type="match status" value="1"/>
</dbReference>
<gene>
    <name evidence="3" type="primary">moaC</name>
    <name evidence="5" type="ORF">IC007_1226</name>
</gene>
<dbReference type="Gene3D" id="3.30.70.640">
    <property type="entry name" value="Molybdopterin cofactor biosynthesis C (MoaC) domain"/>
    <property type="match status" value="1"/>
</dbReference>